<reference evidence="1 2" key="1">
    <citation type="submission" date="2020-08" db="EMBL/GenBank/DDBJ databases">
        <title>Sequencing the genomes of 1000 actinobacteria strains.</title>
        <authorList>
            <person name="Klenk H.-P."/>
        </authorList>
    </citation>
    <scope>NUCLEOTIDE SEQUENCE [LARGE SCALE GENOMIC DNA]</scope>
    <source>
        <strain evidence="1 2">DSM 45886</strain>
    </source>
</reference>
<accession>A0A7W7SU81</accession>
<dbReference type="Pfam" id="PF05331">
    <property type="entry name" value="DUF742"/>
    <property type="match status" value="1"/>
</dbReference>
<comment type="caution">
    <text evidence="1">The sequence shown here is derived from an EMBL/GenBank/DDBJ whole genome shotgun (WGS) entry which is preliminary data.</text>
</comment>
<dbReference type="PANTHER" id="PTHR36221">
    <property type="entry name" value="DUF742 DOMAIN-CONTAINING PROTEIN"/>
    <property type="match status" value="1"/>
</dbReference>
<evidence type="ECO:0000313" key="1">
    <source>
        <dbReference type="EMBL" id="MBB4960402.1"/>
    </source>
</evidence>
<dbReference type="EMBL" id="JACHJW010000001">
    <property type="protein sequence ID" value="MBB4960402.1"/>
    <property type="molecule type" value="Genomic_DNA"/>
</dbReference>
<gene>
    <name evidence="1" type="ORF">FHR38_004135</name>
</gene>
<keyword evidence="2" id="KW-1185">Reference proteome</keyword>
<dbReference type="AlphaFoldDB" id="A0A7W7SU81"/>
<proteinExistence type="predicted"/>
<dbReference type="RefSeq" id="WP_184536182.1">
    <property type="nucleotide sequence ID" value="NZ_JACHJW010000001.1"/>
</dbReference>
<sequence length="132" mass="14337">MTRAEPPVPHHDWLDDEAGPVVRPYTMTGGRVRPATGGFDLVAFVMAVVPATEAGDQPHRQLQPEHRMIIELAQEPLSVAELSAHLDLALGVVRVLLGDLLAVGFIEMHEPPAQQFPDDNILKAVVNGLRAL</sequence>
<name>A0A7W7SU81_9ACTN</name>
<dbReference type="PANTHER" id="PTHR36221:SF1">
    <property type="entry name" value="DUF742 DOMAIN-CONTAINING PROTEIN"/>
    <property type="match status" value="1"/>
</dbReference>
<protein>
    <recommendedName>
        <fullName evidence="3">DUF742 domain-containing protein</fullName>
    </recommendedName>
</protein>
<evidence type="ECO:0000313" key="2">
    <source>
        <dbReference type="Proteomes" id="UP000578819"/>
    </source>
</evidence>
<dbReference type="Proteomes" id="UP000578819">
    <property type="component" value="Unassembled WGS sequence"/>
</dbReference>
<dbReference type="InterPro" id="IPR007995">
    <property type="entry name" value="DUF742"/>
</dbReference>
<evidence type="ECO:0008006" key="3">
    <source>
        <dbReference type="Google" id="ProtNLM"/>
    </source>
</evidence>
<organism evidence="1 2">
    <name type="scientific">Micromonospora polyrhachis</name>
    <dbReference type="NCBI Taxonomy" id="1282883"/>
    <lineage>
        <taxon>Bacteria</taxon>
        <taxon>Bacillati</taxon>
        <taxon>Actinomycetota</taxon>
        <taxon>Actinomycetes</taxon>
        <taxon>Micromonosporales</taxon>
        <taxon>Micromonosporaceae</taxon>
        <taxon>Micromonospora</taxon>
    </lineage>
</organism>